<dbReference type="InterPro" id="IPR036390">
    <property type="entry name" value="WH_DNA-bd_sf"/>
</dbReference>
<reference evidence="1 2" key="1">
    <citation type="submission" date="2022-10" db="EMBL/GenBank/DDBJ databases">
        <title>Chitinophaga nivalis PC15 sp. nov., isolated from Pyeongchang county, South Korea.</title>
        <authorList>
            <person name="Trinh H.N."/>
        </authorList>
    </citation>
    <scope>NUCLEOTIDE SEQUENCE [LARGE SCALE GENOMIC DNA]</scope>
    <source>
        <strain evidence="1 2">PC14</strain>
    </source>
</reference>
<keyword evidence="2" id="KW-1185">Reference proteome</keyword>
<gene>
    <name evidence="1" type="ORF">OL497_18690</name>
</gene>
<organism evidence="1 2">
    <name type="scientific">Chitinophaga nivalis</name>
    <dbReference type="NCBI Taxonomy" id="2991709"/>
    <lineage>
        <taxon>Bacteria</taxon>
        <taxon>Pseudomonadati</taxon>
        <taxon>Bacteroidota</taxon>
        <taxon>Chitinophagia</taxon>
        <taxon>Chitinophagales</taxon>
        <taxon>Chitinophagaceae</taxon>
        <taxon>Chitinophaga</taxon>
    </lineage>
</organism>
<evidence type="ECO:0000313" key="2">
    <source>
        <dbReference type="Proteomes" id="UP001207742"/>
    </source>
</evidence>
<dbReference type="RefSeq" id="WP_264732755.1">
    <property type="nucleotide sequence ID" value="NZ_JAPDNR010000001.1"/>
</dbReference>
<dbReference type="InterPro" id="IPR036388">
    <property type="entry name" value="WH-like_DNA-bd_sf"/>
</dbReference>
<evidence type="ECO:0000313" key="1">
    <source>
        <dbReference type="EMBL" id="MCW3485938.1"/>
    </source>
</evidence>
<dbReference type="PANTHER" id="PTHR33221">
    <property type="entry name" value="WINGED HELIX-TURN-HELIX TRANSCRIPTIONAL REGULATOR, RRF2 FAMILY"/>
    <property type="match status" value="1"/>
</dbReference>
<sequence length="145" mass="15996">MYCNKLDYRMNNGRFPISLHILTLLASANGELLSSDYIAGSININPVLVRKEISNLRNRGLVESKEGKNGGSTLARPAGDILLSEIYHAVQQVSLLGNSKNTPNPACLVGKQINQHLDHLYQEIESALVHKLEKITLADFLLQFG</sequence>
<accession>A0ABT3IPR0</accession>
<dbReference type="InterPro" id="IPR000944">
    <property type="entry name" value="Tscrpt_reg_Rrf2"/>
</dbReference>
<dbReference type="SUPFAM" id="SSF46785">
    <property type="entry name" value="Winged helix' DNA-binding domain"/>
    <property type="match status" value="1"/>
</dbReference>
<comment type="caution">
    <text evidence="1">The sequence shown here is derived from an EMBL/GenBank/DDBJ whole genome shotgun (WGS) entry which is preliminary data.</text>
</comment>
<dbReference type="Gene3D" id="1.10.10.10">
    <property type="entry name" value="Winged helix-like DNA-binding domain superfamily/Winged helix DNA-binding domain"/>
    <property type="match status" value="1"/>
</dbReference>
<dbReference type="EMBL" id="JAPDNS010000002">
    <property type="protein sequence ID" value="MCW3485938.1"/>
    <property type="molecule type" value="Genomic_DNA"/>
</dbReference>
<protein>
    <submittedName>
        <fullName evidence="1">Rrf2 family transcriptional regulator</fullName>
    </submittedName>
</protein>
<proteinExistence type="predicted"/>
<name>A0ABT3IPR0_9BACT</name>
<dbReference type="Proteomes" id="UP001207742">
    <property type="component" value="Unassembled WGS sequence"/>
</dbReference>
<dbReference type="PANTHER" id="PTHR33221:SF15">
    <property type="entry name" value="HTH-TYPE TRANSCRIPTIONAL REGULATOR YWGB-RELATED"/>
    <property type="match status" value="1"/>
</dbReference>
<dbReference type="Pfam" id="PF02082">
    <property type="entry name" value="Rrf2"/>
    <property type="match status" value="1"/>
</dbReference>
<dbReference type="PROSITE" id="PS51197">
    <property type="entry name" value="HTH_RRF2_2"/>
    <property type="match status" value="1"/>
</dbReference>